<name>A0A699HKF8_TANCI</name>
<feature type="non-terminal residue" evidence="2">
    <location>
        <position position="1"/>
    </location>
</feature>
<evidence type="ECO:0000256" key="1">
    <source>
        <dbReference type="SAM" id="MobiDB-lite"/>
    </source>
</evidence>
<organism evidence="2">
    <name type="scientific">Tanacetum cinerariifolium</name>
    <name type="common">Dalmatian daisy</name>
    <name type="synonym">Chrysanthemum cinerariifolium</name>
    <dbReference type="NCBI Taxonomy" id="118510"/>
    <lineage>
        <taxon>Eukaryota</taxon>
        <taxon>Viridiplantae</taxon>
        <taxon>Streptophyta</taxon>
        <taxon>Embryophyta</taxon>
        <taxon>Tracheophyta</taxon>
        <taxon>Spermatophyta</taxon>
        <taxon>Magnoliopsida</taxon>
        <taxon>eudicotyledons</taxon>
        <taxon>Gunneridae</taxon>
        <taxon>Pentapetalae</taxon>
        <taxon>asterids</taxon>
        <taxon>campanulids</taxon>
        <taxon>Asterales</taxon>
        <taxon>Asteraceae</taxon>
        <taxon>Asteroideae</taxon>
        <taxon>Anthemideae</taxon>
        <taxon>Anthemidinae</taxon>
        <taxon>Tanacetum</taxon>
    </lineage>
</organism>
<accession>A0A699HKF8</accession>
<dbReference type="AlphaFoldDB" id="A0A699HKF8"/>
<feature type="region of interest" description="Disordered" evidence="1">
    <location>
        <begin position="1"/>
        <end position="26"/>
    </location>
</feature>
<feature type="compositionally biased region" description="Basic and acidic residues" evidence="1">
    <location>
        <begin position="68"/>
        <end position="85"/>
    </location>
</feature>
<comment type="caution">
    <text evidence="2">The sequence shown here is derived from an EMBL/GenBank/DDBJ whole genome shotgun (WGS) entry which is preliminary data.</text>
</comment>
<protein>
    <submittedName>
        <fullName evidence="2">Transcription factor VOZ1-like isoform X1</fullName>
    </submittedName>
</protein>
<sequence length="98" mass="11180">NFASQTSQQQSFQSVDQCKGSPSGVNNIGAHNMGVANQLDYFSFDLPQDFEHNFFTRFNGIENIETKEEDVKKDESGHNKERYTFEADDDDGEFDDLD</sequence>
<feature type="compositionally biased region" description="Acidic residues" evidence="1">
    <location>
        <begin position="86"/>
        <end position="98"/>
    </location>
</feature>
<proteinExistence type="predicted"/>
<gene>
    <name evidence="2" type="ORF">Tci_404866</name>
</gene>
<dbReference type="EMBL" id="BKCJ010169562">
    <property type="protein sequence ID" value="GEY32892.1"/>
    <property type="molecule type" value="Genomic_DNA"/>
</dbReference>
<feature type="region of interest" description="Disordered" evidence="1">
    <location>
        <begin position="68"/>
        <end position="98"/>
    </location>
</feature>
<evidence type="ECO:0000313" key="2">
    <source>
        <dbReference type="EMBL" id="GEY32892.1"/>
    </source>
</evidence>
<reference evidence="2" key="1">
    <citation type="journal article" date="2019" name="Sci. Rep.">
        <title>Draft genome of Tanacetum cinerariifolium, the natural source of mosquito coil.</title>
        <authorList>
            <person name="Yamashiro T."/>
            <person name="Shiraishi A."/>
            <person name="Satake H."/>
            <person name="Nakayama K."/>
        </authorList>
    </citation>
    <scope>NUCLEOTIDE SEQUENCE</scope>
</reference>
<feature type="compositionally biased region" description="Low complexity" evidence="1">
    <location>
        <begin position="1"/>
        <end position="17"/>
    </location>
</feature>